<dbReference type="InterPro" id="IPR011989">
    <property type="entry name" value="ARM-like"/>
</dbReference>
<feature type="region of interest" description="Disordered" evidence="2">
    <location>
        <begin position="1308"/>
        <end position="1423"/>
    </location>
</feature>
<feature type="region of interest" description="Disordered" evidence="2">
    <location>
        <begin position="858"/>
        <end position="929"/>
    </location>
</feature>
<evidence type="ECO:0000313" key="4">
    <source>
        <dbReference type="Proteomes" id="UP000274082"/>
    </source>
</evidence>
<dbReference type="GO" id="GO:0048211">
    <property type="term" value="P:Golgi vesicle docking"/>
    <property type="evidence" value="ECO:0007669"/>
    <property type="project" value="TreeGrafter"/>
</dbReference>
<dbReference type="VEuPathDB" id="TriTrypDB:LdBPK_352530.1"/>
<keyword evidence="4" id="KW-1185">Reference proteome</keyword>
<evidence type="ECO:0000256" key="1">
    <source>
        <dbReference type="SAM" id="Coils"/>
    </source>
</evidence>
<reference evidence="3 4" key="1">
    <citation type="journal article" date="2018" name="Sci. Rep.">
        <title>A complete Leishmania donovani reference genome identifies novel genetic variations associated with virulence.</title>
        <authorList>
            <person name="Lypaczewski P."/>
            <person name="Hoshizaki J."/>
            <person name="Zhang W.-W."/>
            <person name="McCall L.-I."/>
            <person name="Torcivia-Rodriguez J."/>
            <person name="Simonyan V."/>
            <person name="Kaur A."/>
            <person name="Dewar K."/>
            <person name="Matlashewski G."/>
        </authorList>
    </citation>
    <scope>NUCLEOTIDE SEQUENCE [LARGE SCALE GENOMIC DNA]</scope>
    <source>
        <strain evidence="3 4">LdCL</strain>
    </source>
</reference>
<feature type="coiled-coil region" evidence="1">
    <location>
        <begin position="949"/>
        <end position="1061"/>
    </location>
</feature>
<dbReference type="GO" id="GO:0061025">
    <property type="term" value="P:membrane fusion"/>
    <property type="evidence" value="ECO:0007669"/>
    <property type="project" value="TreeGrafter"/>
</dbReference>
<feature type="compositionally biased region" description="Acidic residues" evidence="2">
    <location>
        <begin position="1641"/>
        <end position="1651"/>
    </location>
</feature>
<feature type="compositionally biased region" description="Polar residues" evidence="2">
    <location>
        <begin position="80"/>
        <end position="90"/>
    </location>
</feature>
<evidence type="ECO:0000313" key="3">
    <source>
        <dbReference type="EMBL" id="AYU83052.1"/>
    </source>
</evidence>
<dbReference type="OrthoDB" id="198977at2759"/>
<dbReference type="GO" id="GO:0005783">
    <property type="term" value="C:endoplasmic reticulum"/>
    <property type="evidence" value="ECO:0007669"/>
    <property type="project" value="TreeGrafter"/>
</dbReference>
<dbReference type="GO" id="GO:0006888">
    <property type="term" value="P:endoplasmic reticulum to Golgi vesicle-mediated transport"/>
    <property type="evidence" value="ECO:0007669"/>
    <property type="project" value="TreeGrafter"/>
</dbReference>
<dbReference type="VEuPathDB" id="TriTrypDB:LDHU3_35.3280"/>
<feature type="compositionally biased region" description="Polar residues" evidence="2">
    <location>
        <begin position="1617"/>
        <end position="1640"/>
    </location>
</feature>
<name>A0A3Q8IJG1_LEIDO</name>
<feature type="compositionally biased region" description="Pro residues" evidence="2">
    <location>
        <begin position="1408"/>
        <end position="1419"/>
    </location>
</feature>
<evidence type="ECO:0000256" key="2">
    <source>
        <dbReference type="SAM" id="MobiDB-lite"/>
    </source>
</evidence>
<dbReference type="VEuPathDB" id="TriTrypDB:LdCL_350030200"/>
<accession>A0A3Q8IJG1</accession>
<feature type="region of interest" description="Disordered" evidence="2">
    <location>
        <begin position="55"/>
        <end position="109"/>
    </location>
</feature>
<dbReference type="EMBL" id="CP029534">
    <property type="protein sequence ID" value="AYU83052.1"/>
    <property type="molecule type" value="Genomic_DNA"/>
</dbReference>
<dbReference type="Gene3D" id="1.25.10.10">
    <property type="entry name" value="Leucine-rich Repeat Variant"/>
    <property type="match status" value="1"/>
</dbReference>
<dbReference type="SUPFAM" id="SSF48371">
    <property type="entry name" value="ARM repeat"/>
    <property type="match status" value="1"/>
</dbReference>
<gene>
    <name evidence="3" type="ORF">LdCL_350030200</name>
</gene>
<dbReference type="InterPro" id="IPR024095">
    <property type="entry name" value="Vesicle_P115"/>
</dbReference>
<sequence>MSFLFKAVLGQRVVHPPPPESDKKSHVAANGVCDTKSSAILATKPANASLVNNGAHGKISAPKPSGNAAASPSLRAGPSVTASASLAGPQSTLFSSSPSPPPRPSTPTRTLLLRIEGCTVAQDIRDAQRDLLRCPDLPYALDATSLKSLLDLLASYADEESITEPTLHLLANATDLDLYPDELESNRRVVKVNAAAKRQARDALLQPLFDVVPLLLDSMKTTAPFWSRYYVVVLLQRLEELEPYKLNQSLLGARGIGVLLDALNEDEHDFLLRNQALVLLTSLTLADAELQTLLAFHNAFDSLFDVIQREGGVRHGRSIVQDCLTVVHNILRSNKATQKFFREMGCAARLAALFDSVPSELAACTLVDESRSGGDGSSAGSVFPQTRVLTEKLEALLDVTRTSESMLNLLMSVSILACVLRGVDEGEEERHSTQDALLRCGLLTSLARLAFSGLLIDDATRIEAVRVLALLLRDSRRAVEEWLNLPPVTTLVRATLPYTVQVWPAPRALLAYVCETTDTTLVSAGVQLFTAVLSVPACQERSVGVLLSGLVSPPLERGYGHGGHEAVQTWANTTSLPSSLSAGNASAANTDAQCGAALARVLLSSRTSAVEKFYTAQVLRALVAVPGATPVLQDLVNAPVPPHLQTSTLDGLVKAQPGWTLSSRLPPSFFNYTVTFVLLCLGGGAAAQQVNTAALGAYVGALLEWMGSSPVAAAAFVEEVSWGETLLHQARRDGAAHLRLWSAVLVASACVVSTTATTAAAAPPTAAAAATALTRRFLQMVGGGAALDTILFDLKASTPVWQHPVASGLRTQNPTPYDEAIVGLVEQLVANFKQLLDSVAGSASQMARATMTLRPSIHSAQQQLDDAQTEYRVASEPVASPPPPREAGPLASMQPPPSSPAVASLGSLGHSSMPSGDFRAEPSLPQPLAAPLNPVGAPLVADAHARDMVAALQAELEATRTEKVNLTNALAEWRERAEQTAAQCAALEEEQQRRAAAAAEEERIRLEDAATSTAEAAHSHALSAEVVEELRENIRLLEEALSSKEEEHQQLVESLNMMEEQLRHVSNATAAAASQQRQHQQEQQHLPPPDVIAAMKAERNAVVEQLALSQQETARLQHALQGVSSDYSELLLLVAELNEECVSAKAGSSIADTPARPWPEDAGLSLKRVVEAPPEPAVYDGAMRDETIFTSAEVLSGTAATQQPVQWEGTMDTAATGMLKVLGQEPVPTTPASAPVLAIGRQTSADANGRPGGPMDAYEEATDVTIHPSDARAPAQAFAAPLPVQQSIPLSVAPANAFPISSVAVSQTEATPPSLAPPSRPDGQQKQHADRPPPPPASHTPPPLPPPPPPPTMAHTHPFQRSGLQAPRYPDPPTIFFVGGDGAPVAAQPPQHSVSSAGGEQRSRDGRPPPPPKDLPPPAALCSPQLSALSHRFSAPRVQSAFLAKDSPRNSDPVVRQQKDGLVDGTVHDSARVVPPWASQSMQEASVTDNMSASRYNTPNISAMHHSAQLCAEGAPAAAVFTTSGAALQNPFLAGAGSPEDDPFAMVGGDDTLLGSGGELEMGGGGARDRGAARWTTREPCLATNAPPKPQTAAAPSNSAGGTSEASPRGVAETESLEANNPSSTPTTAYNPFTDVNTSGDEADDDFGGLR</sequence>
<feature type="compositionally biased region" description="Polar residues" evidence="2">
    <location>
        <begin position="1594"/>
        <end position="1606"/>
    </location>
</feature>
<feature type="compositionally biased region" description="Pro residues" evidence="2">
    <location>
        <begin position="1332"/>
        <end position="1352"/>
    </location>
</feature>
<dbReference type="GO" id="GO:0006886">
    <property type="term" value="P:intracellular protein transport"/>
    <property type="evidence" value="ECO:0007669"/>
    <property type="project" value="TreeGrafter"/>
</dbReference>
<dbReference type="GO" id="GO:0005795">
    <property type="term" value="C:Golgi stack"/>
    <property type="evidence" value="ECO:0007669"/>
    <property type="project" value="TreeGrafter"/>
</dbReference>
<dbReference type="PANTHER" id="PTHR10013:SF0">
    <property type="entry name" value="GENERAL VESICULAR TRANSPORT FACTOR P115"/>
    <property type="match status" value="1"/>
</dbReference>
<dbReference type="GO" id="GO:0012507">
    <property type="term" value="C:ER to Golgi transport vesicle membrane"/>
    <property type="evidence" value="ECO:0007669"/>
    <property type="project" value="TreeGrafter"/>
</dbReference>
<dbReference type="InterPro" id="IPR016024">
    <property type="entry name" value="ARM-type_fold"/>
</dbReference>
<feature type="region of interest" description="Disordered" evidence="2">
    <location>
        <begin position="1581"/>
        <end position="1651"/>
    </location>
</feature>
<dbReference type="PANTHER" id="PTHR10013">
    <property type="entry name" value="GENERAL VESICULAR TRANSPORT FACTOR P115"/>
    <property type="match status" value="1"/>
</dbReference>
<dbReference type="Proteomes" id="UP000274082">
    <property type="component" value="Chromosome 35"/>
</dbReference>
<protein>
    <submittedName>
        <fullName evidence="3">Uncharacterized protein</fullName>
    </submittedName>
</protein>
<organism evidence="3 4">
    <name type="scientific">Leishmania donovani</name>
    <dbReference type="NCBI Taxonomy" id="5661"/>
    <lineage>
        <taxon>Eukaryota</taxon>
        <taxon>Discoba</taxon>
        <taxon>Euglenozoa</taxon>
        <taxon>Kinetoplastea</taxon>
        <taxon>Metakinetoplastina</taxon>
        <taxon>Trypanosomatida</taxon>
        <taxon>Trypanosomatidae</taxon>
        <taxon>Leishmaniinae</taxon>
        <taxon>Leishmania</taxon>
    </lineage>
</organism>
<keyword evidence="1" id="KW-0175">Coiled coil</keyword>
<proteinExistence type="predicted"/>